<proteinExistence type="predicted"/>
<accession>A0A507CNB2</accession>
<name>A0A507CNB2_9FUNG</name>
<protein>
    <submittedName>
        <fullName evidence="1">Uncharacterized protein</fullName>
    </submittedName>
</protein>
<comment type="caution">
    <text evidence="1">The sequence shown here is derived from an EMBL/GenBank/DDBJ whole genome shotgun (WGS) entry which is preliminary data.</text>
</comment>
<gene>
    <name evidence="1" type="ORF">SeMB42_g05920</name>
</gene>
<reference evidence="1 2" key="1">
    <citation type="journal article" date="2019" name="Sci. Rep.">
        <title>Comparative genomics of chytrid fungi reveal insights into the obligate biotrophic and pathogenic lifestyle of Synchytrium endobioticum.</title>
        <authorList>
            <person name="van de Vossenberg B.T.L.H."/>
            <person name="Warris S."/>
            <person name="Nguyen H.D.T."/>
            <person name="van Gent-Pelzer M.P.E."/>
            <person name="Joly D.L."/>
            <person name="van de Geest H.C."/>
            <person name="Bonants P.J.M."/>
            <person name="Smith D.S."/>
            <person name="Levesque C.A."/>
            <person name="van der Lee T.A.J."/>
        </authorList>
    </citation>
    <scope>NUCLEOTIDE SEQUENCE [LARGE SCALE GENOMIC DNA]</scope>
    <source>
        <strain evidence="1 2">MB42</strain>
    </source>
</reference>
<evidence type="ECO:0000313" key="1">
    <source>
        <dbReference type="EMBL" id="TPX40615.1"/>
    </source>
</evidence>
<keyword evidence="2" id="KW-1185">Reference proteome</keyword>
<evidence type="ECO:0000313" key="2">
    <source>
        <dbReference type="Proteomes" id="UP000317494"/>
    </source>
</evidence>
<organism evidence="1 2">
    <name type="scientific">Synchytrium endobioticum</name>
    <dbReference type="NCBI Taxonomy" id="286115"/>
    <lineage>
        <taxon>Eukaryota</taxon>
        <taxon>Fungi</taxon>
        <taxon>Fungi incertae sedis</taxon>
        <taxon>Chytridiomycota</taxon>
        <taxon>Chytridiomycota incertae sedis</taxon>
        <taxon>Chytridiomycetes</taxon>
        <taxon>Synchytriales</taxon>
        <taxon>Synchytriaceae</taxon>
        <taxon>Synchytrium</taxon>
    </lineage>
</organism>
<dbReference type="EMBL" id="QEAN01000305">
    <property type="protein sequence ID" value="TPX40615.1"/>
    <property type="molecule type" value="Genomic_DNA"/>
</dbReference>
<sequence length="78" mass="9173">MCVTSEDSSIRLNGRGQCRSFNYAPRFRLLFATMIILLPYPQERCLRVFLLSFRESHPNDPPTRNYYDTSRCCYQADA</sequence>
<dbReference type="AlphaFoldDB" id="A0A507CNB2"/>
<dbReference type="Proteomes" id="UP000317494">
    <property type="component" value="Unassembled WGS sequence"/>
</dbReference>
<dbReference type="VEuPathDB" id="FungiDB:SeMB42_g05920"/>